<proteinExistence type="predicted"/>
<dbReference type="OrthoDB" id="448455at2759"/>
<dbReference type="EMBL" id="ML120373">
    <property type="protein sequence ID" value="RPB01473.1"/>
    <property type="molecule type" value="Genomic_DNA"/>
</dbReference>
<organism evidence="3 4">
    <name type="scientific">Choiromyces venosus 120613-1</name>
    <dbReference type="NCBI Taxonomy" id="1336337"/>
    <lineage>
        <taxon>Eukaryota</taxon>
        <taxon>Fungi</taxon>
        <taxon>Dikarya</taxon>
        <taxon>Ascomycota</taxon>
        <taxon>Pezizomycotina</taxon>
        <taxon>Pezizomycetes</taxon>
        <taxon>Pezizales</taxon>
        <taxon>Tuberaceae</taxon>
        <taxon>Choiromyces</taxon>
    </lineage>
</organism>
<dbReference type="Pfam" id="PF24883">
    <property type="entry name" value="NPHP3_N"/>
    <property type="match status" value="1"/>
</dbReference>
<accession>A0A3N4JT06</accession>
<evidence type="ECO:0000259" key="2">
    <source>
        <dbReference type="Pfam" id="PF24883"/>
    </source>
</evidence>
<evidence type="ECO:0000256" key="1">
    <source>
        <dbReference type="ARBA" id="ARBA00022737"/>
    </source>
</evidence>
<keyword evidence="4" id="KW-1185">Reference proteome</keyword>
<protein>
    <recommendedName>
        <fullName evidence="2">Nephrocystin 3-like N-terminal domain-containing protein</fullName>
    </recommendedName>
</protein>
<keyword evidence="1" id="KW-0677">Repeat</keyword>
<sequence>MYTTSPFNPTFRAIIIMDPTRCTNTVSLRDRNYHDGNVAHGFNTNNFITNRTNDTAEIMQWLSPLEPHNRHQGIRGDRCDGVGNWLLETNEFQQWRSGVGGADEAVLFCHGNPVVGKTFLSSMVMDRLCDHIEEGNIAVAGVYCDFREQEQTAANVMGAILKQLVLQESSIFGSIHKAFVKAKEECGGRRPQLRDHVLMLKTAIATLPRVFICIDALNEFTSKHLPDLLVSLVEIIHEIPSLRVFATGRPHTKWQLTKFFYSAFIIPIIPKTNDIEKYVERKLQMDTELHAMDSSLVADIQRTVRERKAET</sequence>
<dbReference type="Proteomes" id="UP000276215">
    <property type="component" value="Unassembled WGS sequence"/>
</dbReference>
<dbReference type="PANTHER" id="PTHR10039">
    <property type="entry name" value="AMELOGENIN"/>
    <property type="match status" value="1"/>
</dbReference>
<evidence type="ECO:0000313" key="4">
    <source>
        <dbReference type="Proteomes" id="UP000276215"/>
    </source>
</evidence>
<gene>
    <name evidence="3" type="ORF">L873DRAFT_1764180</name>
</gene>
<feature type="domain" description="Nephrocystin 3-like N-terminal" evidence="2">
    <location>
        <begin position="81"/>
        <end position="249"/>
    </location>
</feature>
<dbReference type="AlphaFoldDB" id="A0A3N4JT06"/>
<dbReference type="InterPro" id="IPR056884">
    <property type="entry name" value="NPHP3-like_N"/>
</dbReference>
<name>A0A3N4JT06_9PEZI</name>
<dbReference type="Gene3D" id="3.40.50.300">
    <property type="entry name" value="P-loop containing nucleotide triphosphate hydrolases"/>
    <property type="match status" value="1"/>
</dbReference>
<evidence type="ECO:0000313" key="3">
    <source>
        <dbReference type="EMBL" id="RPB01473.1"/>
    </source>
</evidence>
<dbReference type="STRING" id="1336337.A0A3N4JT06"/>
<dbReference type="PANTHER" id="PTHR10039:SF15">
    <property type="entry name" value="NACHT DOMAIN-CONTAINING PROTEIN"/>
    <property type="match status" value="1"/>
</dbReference>
<dbReference type="InterPro" id="IPR027417">
    <property type="entry name" value="P-loop_NTPase"/>
</dbReference>
<reference evidence="3 4" key="1">
    <citation type="journal article" date="2018" name="Nat. Ecol. Evol.">
        <title>Pezizomycetes genomes reveal the molecular basis of ectomycorrhizal truffle lifestyle.</title>
        <authorList>
            <person name="Murat C."/>
            <person name="Payen T."/>
            <person name="Noel B."/>
            <person name="Kuo A."/>
            <person name="Morin E."/>
            <person name="Chen J."/>
            <person name="Kohler A."/>
            <person name="Krizsan K."/>
            <person name="Balestrini R."/>
            <person name="Da Silva C."/>
            <person name="Montanini B."/>
            <person name="Hainaut M."/>
            <person name="Levati E."/>
            <person name="Barry K.W."/>
            <person name="Belfiori B."/>
            <person name="Cichocki N."/>
            <person name="Clum A."/>
            <person name="Dockter R.B."/>
            <person name="Fauchery L."/>
            <person name="Guy J."/>
            <person name="Iotti M."/>
            <person name="Le Tacon F."/>
            <person name="Lindquist E.A."/>
            <person name="Lipzen A."/>
            <person name="Malagnac F."/>
            <person name="Mello A."/>
            <person name="Molinier V."/>
            <person name="Miyauchi S."/>
            <person name="Poulain J."/>
            <person name="Riccioni C."/>
            <person name="Rubini A."/>
            <person name="Sitrit Y."/>
            <person name="Splivallo R."/>
            <person name="Traeger S."/>
            <person name="Wang M."/>
            <person name="Zifcakova L."/>
            <person name="Wipf D."/>
            <person name="Zambonelli A."/>
            <person name="Paolocci F."/>
            <person name="Nowrousian M."/>
            <person name="Ottonello S."/>
            <person name="Baldrian P."/>
            <person name="Spatafora J.W."/>
            <person name="Henrissat B."/>
            <person name="Nagy L.G."/>
            <person name="Aury J.M."/>
            <person name="Wincker P."/>
            <person name="Grigoriev I.V."/>
            <person name="Bonfante P."/>
            <person name="Martin F.M."/>
        </authorList>
    </citation>
    <scope>NUCLEOTIDE SEQUENCE [LARGE SCALE GENOMIC DNA]</scope>
    <source>
        <strain evidence="3 4">120613-1</strain>
    </source>
</reference>